<dbReference type="PATRIC" id="fig|1150469.3.peg.434"/>
<gene>
    <name evidence="4" type="ORF">RSPPHO_00372</name>
</gene>
<reference evidence="4 5" key="1">
    <citation type="submission" date="2012-02" db="EMBL/GenBank/DDBJ databases">
        <title>Shotgun genome sequence of Phaeospirillum photometricum DSM 122.</title>
        <authorList>
            <person name="Duquesne K."/>
            <person name="Sturgis J."/>
        </authorList>
    </citation>
    <scope>NUCLEOTIDE SEQUENCE [LARGE SCALE GENOMIC DNA]</scope>
    <source>
        <strain evidence="5">DSM122</strain>
    </source>
</reference>
<dbReference type="HOGENOM" id="CLU_115403_9_2_5"/>
<dbReference type="KEGG" id="rpm:RSPPHO_00372"/>
<keyword evidence="5" id="KW-1185">Reference proteome</keyword>
<evidence type="ECO:0000259" key="3">
    <source>
        <dbReference type="PROSITE" id="PS50801"/>
    </source>
</evidence>
<evidence type="ECO:0000313" key="4">
    <source>
        <dbReference type="EMBL" id="CCG06998.1"/>
    </source>
</evidence>
<evidence type="ECO:0000256" key="1">
    <source>
        <dbReference type="ARBA" id="ARBA00009013"/>
    </source>
</evidence>
<proteinExistence type="inferred from homology"/>
<dbReference type="InterPro" id="IPR002645">
    <property type="entry name" value="STAS_dom"/>
</dbReference>
<comment type="similarity">
    <text evidence="1 2">Belongs to the anti-sigma-factor antagonist family.</text>
</comment>
<feature type="domain" description="STAS" evidence="3">
    <location>
        <begin position="1"/>
        <end position="109"/>
    </location>
</feature>
<dbReference type="PANTHER" id="PTHR33495:SF14">
    <property type="entry name" value="ANTI-SIGMA FACTOR ANTAGONIST"/>
    <property type="match status" value="1"/>
</dbReference>
<name>H6SNS6_PARPM</name>
<accession>H6SNS6</accession>
<dbReference type="RefSeq" id="WP_014413638.1">
    <property type="nucleotide sequence ID" value="NC_017059.1"/>
</dbReference>
<dbReference type="AlphaFoldDB" id="H6SNS6"/>
<dbReference type="CDD" id="cd07043">
    <property type="entry name" value="STAS_anti-anti-sigma_factors"/>
    <property type="match status" value="1"/>
</dbReference>
<dbReference type="PANTHER" id="PTHR33495">
    <property type="entry name" value="ANTI-SIGMA FACTOR ANTAGONIST TM_1081-RELATED-RELATED"/>
    <property type="match status" value="1"/>
</dbReference>
<dbReference type="InterPro" id="IPR003658">
    <property type="entry name" value="Anti-sigma_ant"/>
</dbReference>
<dbReference type="SUPFAM" id="SSF52091">
    <property type="entry name" value="SpoIIaa-like"/>
    <property type="match status" value="1"/>
</dbReference>
<dbReference type="PROSITE" id="PS50801">
    <property type="entry name" value="STAS"/>
    <property type="match status" value="1"/>
</dbReference>
<dbReference type="eggNOG" id="COG1366">
    <property type="taxonomic scope" value="Bacteria"/>
</dbReference>
<dbReference type="GO" id="GO:0043856">
    <property type="term" value="F:anti-sigma factor antagonist activity"/>
    <property type="evidence" value="ECO:0007669"/>
    <property type="project" value="InterPro"/>
</dbReference>
<dbReference type="NCBIfam" id="TIGR00377">
    <property type="entry name" value="ant_ant_sig"/>
    <property type="match status" value="1"/>
</dbReference>
<dbReference type="Gene3D" id="3.30.750.24">
    <property type="entry name" value="STAS domain"/>
    <property type="match status" value="1"/>
</dbReference>
<dbReference type="InterPro" id="IPR036513">
    <property type="entry name" value="STAS_dom_sf"/>
</dbReference>
<dbReference type="OrthoDB" id="280847at2"/>
<sequence>MVLAVTQCQEITVIALEGSVDGKTAPELQAEILPVVAPLAQVILDLARVDYMSSAGLRMLLTLYRQFQAQKGRIALVGVSEDIRDVMSHTGFIGFFTLADTPEAAVAQLRGQS</sequence>
<evidence type="ECO:0000256" key="2">
    <source>
        <dbReference type="RuleBase" id="RU003749"/>
    </source>
</evidence>
<evidence type="ECO:0000313" key="5">
    <source>
        <dbReference type="Proteomes" id="UP000033220"/>
    </source>
</evidence>
<organism evidence="4 5">
    <name type="scientific">Pararhodospirillum photometricum DSM 122</name>
    <dbReference type="NCBI Taxonomy" id="1150469"/>
    <lineage>
        <taxon>Bacteria</taxon>
        <taxon>Pseudomonadati</taxon>
        <taxon>Pseudomonadota</taxon>
        <taxon>Alphaproteobacteria</taxon>
        <taxon>Rhodospirillales</taxon>
        <taxon>Rhodospirillaceae</taxon>
        <taxon>Pararhodospirillum</taxon>
    </lineage>
</organism>
<dbReference type="Proteomes" id="UP000033220">
    <property type="component" value="Chromosome DSM 122"/>
</dbReference>
<dbReference type="EMBL" id="HE663493">
    <property type="protein sequence ID" value="CCG06998.1"/>
    <property type="molecule type" value="Genomic_DNA"/>
</dbReference>
<protein>
    <recommendedName>
        <fullName evidence="2">Anti-sigma factor antagonist</fullName>
    </recommendedName>
</protein>
<dbReference type="Pfam" id="PF01740">
    <property type="entry name" value="STAS"/>
    <property type="match status" value="1"/>
</dbReference>
<dbReference type="STRING" id="1150469.RSPPHO_00372"/>